<feature type="region of interest" description="Disordered" evidence="1">
    <location>
        <begin position="101"/>
        <end position="161"/>
    </location>
</feature>
<feature type="region of interest" description="Disordered" evidence="1">
    <location>
        <begin position="48"/>
        <end position="70"/>
    </location>
</feature>
<dbReference type="CDD" id="cd00118">
    <property type="entry name" value="LysM"/>
    <property type="match status" value="1"/>
</dbReference>
<keyword evidence="2" id="KW-0472">Membrane</keyword>
<dbReference type="eggNOG" id="COG1388">
    <property type="taxonomic scope" value="Bacteria"/>
</dbReference>
<feature type="compositionally biased region" description="Basic residues" evidence="1">
    <location>
        <begin position="114"/>
        <end position="131"/>
    </location>
</feature>
<feature type="compositionally biased region" description="Basic and acidic residues" evidence="1">
    <location>
        <begin position="48"/>
        <end position="66"/>
    </location>
</feature>
<evidence type="ECO:0000313" key="5">
    <source>
        <dbReference type="Proteomes" id="UP000000790"/>
    </source>
</evidence>
<accession>A8YV32</accession>
<dbReference type="HOGENOM" id="CLU_118526_0_0_9"/>
<feature type="transmembrane region" description="Helical" evidence="2">
    <location>
        <begin position="73"/>
        <end position="94"/>
    </location>
</feature>
<dbReference type="InterPro" id="IPR049981">
    <property type="entry name" value="SPy_0802-like"/>
</dbReference>
<dbReference type="InterPro" id="IPR036779">
    <property type="entry name" value="LysM_dom_sf"/>
</dbReference>
<dbReference type="Gene3D" id="3.10.350.10">
    <property type="entry name" value="LysM domain"/>
    <property type="match status" value="1"/>
</dbReference>
<dbReference type="Pfam" id="PF01476">
    <property type="entry name" value="LysM"/>
    <property type="match status" value="1"/>
</dbReference>
<keyword evidence="2" id="KW-0812">Transmembrane</keyword>
<dbReference type="AlphaFoldDB" id="A8YV32"/>
<feature type="compositionally biased region" description="Basic and acidic residues" evidence="1">
    <location>
        <begin position="151"/>
        <end position="161"/>
    </location>
</feature>
<dbReference type="KEGG" id="lhe:lhv_1059"/>
<evidence type="ECO:0000256" key="2">
    <source>
        <dbReference type="SAM" id="Phobius"/>
    </source>
</evidence>
<protein>
    <submittedName>
        <fullName evidence="4">N-acetylmuramidase</fullName>
    </submittedName>
</protein>
<sequence length="199" mass="22303">MKSDRKSSFFFHVRELVISQTLFHIQRPVKYARIDPLSEWRNLQMDKKSTGPYQHYERPTEKRSSQDKQPGGSARWIAVIVILVVILIALIPVVHRLSSGNSEKAEEVQTVKKVSSKKSSKAIKSSNKAKKTSSSAKKNSVKTSSSSSQESKPKTYLVKDGDTLTNIAEKNGMTVDQLSRLNDLEDTSNVNVGQTLKLR</sequence>
<dbReference type="Proteomes" id="UP000000790">
    <property type="component" value="Chromosome"/>
</dbReference>
<evidence type="ECO:0000256" key="1">
    <source>
        <dbReference type="SAM" id="MobiDB-lite"/>
    </source>
</evidence>
<dbReference type="NCBIfam" id="NF042931">
    <property type="entry name" value="SAG1386_EF1546"/>
    <property type="match status" value="1"/>
</dbReference>
<gene>
    <name evidence="4" type="ordered locus">lhv_1059</name>
</gene>
<proteinExistence type="predicted"/>
<name>A8YV32_LACH4</name>
<dbReference type="SMART" id="SM00257">
    <property type="entry name" value="LysM"/>
    <property type="match status" value="1"/>
</dbReference>
<feature type="compositionally biased region" description="Low complexity" evidence="1">
    <location>
        <begin position="132"/>
        <end position="148"/>
    </location>
</feature>
<keyword evidence="2" id="KW-1133">Transmembrane helix</keyword>
<dbReference type="EMBL" id="CP000517">
    <property type="protein sequence ID" value="ABX27120.1"/>
    <property type="molecule type" value="Genomic_DNA"/>
</dbReference>
<evidence type="ECO:0000313" key="4">
    <source>
        <dbReference type="EMBL" id="ABX27120.1"/>
    </source>
</evidence>
<evidence type="ECO:0000259" key="3">
    <source>
        <dbReference type="PROSITE" id="PS51782"/>
    </source>
</evidence>
<feature type="domain" description="LysM" evidence="3">
    <location>
        <begin position="154"/>
        <end position="198"/>
    </location>
</feature>
<dbReference type="PROSITE" id="PS51782">
    <property type="entry name" value="LYSM"/>
    <property type="match status" value="1"/>
</dbReference>
<dbReference type="SUPFAM" id="SSF54106">
    <property type="entry name" value="LysM domain"/>
    <property type="match status" value="1"/>
</dbReference>
<reference evidence="4 5" key="1">
    <citation type="journal article" date="2008" name="J. Bacteriol.">
        <title>Genome sequence of Lactobacillus helveticus: an organism distinguished by selective gene loss and IS element expansion.</title>
        <authorList>
            <person name="Callanan M."/>
            <person name="Kaleta P."/>
            <person name="O'Callaghan J."/>
            <person name="O'Sullivan O."/>
            <person name="Jordan K."/>
            <person name="McAuliffe O."/>
            <person name="Sangrador-Vegas A."/>
            <person name="Slattery L."/>
            <person name="Fitzgerald G.F."/>
            <person name="Beresford T."/>
            <person name="Ross R.P."/>
        </authorList>
    </citation>
    <scope>NUCLEOTIDE SEQUENCE [LARGE SCALE GENOMIC DNA]</scope>
    <source>
        <strain evidence="4 5">DPC 4571</strain>
    </source>
</reference>
<dbReference type="InterPro" id="IPR018392">
    <property type="entry name" value="LysM"/>
</dbReference>
<organism evidence="4 5">
    <name type="scientific">Lactobacillus helveticus (strain DPC 4571)</name>
    <dbReference type="NCBI Taxonomy" id="405566"/>
    <lineage>
        <taxon>Bacteria</taxon>
        <taxon>Bacillati</taxon>
        <taxon>Bacillota</taxon>
        <taxon>Bacilli</taxon>
        <taxon>Lactobacillales</taxon>
        <taxon>Lactobacillaceae</taxon>
        <taxon>Lactobacillus</taxon>
    </lineage>
</organism>